<protein>
    <submittedName>
        <fullName evidence="2">Uncharacterized protein</fullName>
    </submittedName>
</protein>
<accession>A0A1I2CHU6</accession>
<dbReference type="RefSeq" id="WP_093832421.1">
    <property type="nucleotide sequence ID" value="NZ_FOLQ01000017.1"/>
</dbReference>
<dbReference type="EMBL" id="FOLQ01000017">
    <property type="protein sequence ID" value="SFE67901.1"/>
    <property type="molecule type" value="Genomic_DNA"/>
</dbReference>
<keyword evidence="1" id="KW-0732">Signal</keyword>
<feature type="signal peptide" evidence="1">
    <location>
        <begin position="1"/>
        <end position="23"/>
    </location>
</feature>
<organism evidence="2 3">
    <name type="scientific">Spirosoma endophyticum</name>
    <dbReference type="NCBI Taxonomy" id="662367"/>
    <lineage>
        <taxon>Bacteria</taxon>
        <taxon>Pseudomonadati</taxon>
        <taxon>Bacteroidota</taxon>
        <taxon>Cytophagia</taxon>
        <taxon>Cytophagales</taxon>
        <taxon>Cytophagaceae</taxon>
        <taxon>Spirosoma</taxon>
    </lineage>
</organism>
<sequence length="67" mass="7141">MAKLLRFFLFTAALLSIAKQGSAQQLVYSLYITPTGAGAKNGTSCMDWMAAARIIPPLETSEITSSS</sequence>
<evidence type="ECO:0000313" key="2">
    <source>
        <dbReference type="EMBL" id="SFE67901.1"/>
    </source>
</evidence>
<gene>
    <name evidence="2" type="ORF">SAMN05216167_11792</name>
</gene>
<dbReference type="Proteomes" id="UP000198598">
    <property type="component" value="Unassembled WGS sequence"/>
</dbReference>
<evidence type="ECO:0000313" key="3">
    <source>
        <dbReference type="Proteomes" id="UP000198598"/>
    </source>
</evidence>
<evidence type="ECO:0000256" key="1">
    <source>
        <dbReference type="SAM" id="SignalP"/>
    </source>
</evidence>
<reference evidence="2 3" key="1">
    <citation type="submission" date="2016-10" db="EMBL/GenBank/DDBJ databases">
        <authorList>
            <person name="de Groot N.N."/>
        </authorList>
    </citation>
    <scope>NUCLEOTIDE SEQUENCE [LARGE SCALE GENOMIC DNA]</scope>
    <source>
        <strain evidence="2 3">DSM 26130</strain>
    </source>
</reference>
<keyword evidence="3" id="KW-1185">Reference proteome</keyword>
<dbReference type="AlphaFoldDB" id="A0A1I2CHU6"/>
<dbReference type="STRING" id="662367.SAMN05216167_11792"/>
<feature type="chain" id="PRO_5011583489" evidence="1">
    <location>
        <begin position="24"/>
        <end position="67"/>
    </location>
</feature>
<name>A0A1I2CHU6_9BACT</name>
<proteinExistence type="predicted"/>